<dbReference type="CDD" id="cd07821">
    <property type="entry name" value="PYR_PYL_RCAR_like"/>
    <property type="match status" value="1"/>
</dbReference>
<dbReference type="SUPFAM" id="SSF55961">
    <property type="entry name" value="Bet v1-like"/>
    <property type="match status" value="1"/>
</dbReference>
<gene>
    <name evidence="1" type="ORF">Plo01_58840</name>
</gene>
<dbReference type="InterPro" id="IPR023393">
    <property type="entry name" value="START-like_dom_sf"/>
</dbReference>
<sequence length="144" mass="16231">MAEQRIEITHDSPASPDRLWAVLTDVSTWPRWAAFDAAELERPGAPERDGVGAVRLFRRGSRVTRERVIVFDPGSRHFAYELLEGIPARDYRADVTLEPIPGGGTTIRWRSRFHGRLPGQGPMVGFVLRRFIDDLVKRLAAQGI</sequence>
<dbReference type="Proteomes" id="UP000616724">
    <property type="component" value="Unassembled WGS sequence"/>
</dbReference>
<dbReference type="InterPro" id="IPR019587">
    <property type="entry name" value="Polyketide_cyclase/dehydratase"/>
</dbReference>
<comment type="caution">
    <text evidence="1">The sequence shown here is derived from an EMBL/GenBank/DDBJ whole genome shotgun (WGS) entry which is preliminary data.</text>
</comment>
<reference evidence="1 2" key="1">
    <citation type="submission" date="2021-01" db="EMBL/GenBank/DDBJ databases">
        <title>Whole genome shotgun sequence of Planobispora longispora NBRC 13918.</title>
        <authorList>
            <person name="Komaki H."/>
            <person name="Tamura T."/>
        </authorList>
    </citation>
    <scope>NUCLEOTIDE SEQUENCE [LARGE SCALE GENOMIC DNA]</scope>
    <source>
        <strain evidence="1 2">NBRC 13918</strain>
    </source>
</reference>
<accession>A0A8J3RQL2</accession>
<dbReference type="AlphaFoldDB" id="A0A8J3RQL2"/>
<organism evidence="1 2">
    <name type="scientific">Planobispora longispora</name>
    <dbReference type="NCBI Taxonomy" id="28887"/>
    <lineage>
        <taxon>Bacteria</taxon>
        <taxon>Bacillati</taxon>
        <taxon>Actinomycetota</taxon>
        <taxon>Actinomycetes</taxon>
        <taxon>Streptosporangiales</taxon>
        <taxon>Streptosporangiaceae</taxon>
        <taxon>Planobispora</taxon>
    </lineage>
</organism>
<evidence type="ECO:0000313" key="1">
    <source>
        <dbReference type="EMBL" id="GIH79455.1"/>
    </source>
</evidence>
<dbReference type="Gene3D" id="3.30.530.20">
    <property type="match status" value="1"/>
</dbReference>
<keyword evidence="2" id="KW-1185">Reference proteome</keyword>
<protein>
    <submittedName>
        <fullName evidence="1">ATPase</fullName>
    </submittedName>
</protein>
<proteinExistence type="predicted"/>
<evidence type="ECO:0000313" key="2">
    <source>
        <dbReference type="Proteomes" id="UP000616724"/>
    </source>
</evidence>
<dbReference type="Pfam" id="PF10604">
    <property type="entry name" value="Polyketide_cyc2"/>
    <property type="match status" value="1"/>
</dbReference>
<dbReference type="EMBL" id="BOOH01000048">
    <property type="protein sequence ID" value="GIH79455.1"/>
    <property type="molecule type" value="Genomic_DNA"/>
</dbReference>
<name>A0A8J3RQL2_9ACTN</name>
<dbReference type="RefSeq" id="WP_203893912.1">
    <property type="nucleotide sequence ID" value="NZ_BOOH01000048.1"/>
</dbReference>